<reference evidence="3 4" key="1">
    <citation type="submission" date="2020-02" db="EMBL/GenBank/DDBJ databases">
        <authorList>
            <person name="Ma Q."/>
            <person name="Huang Y."/>
            <person name="Song X."/>
            <person name="Pei D."/>
        </authorList>
    </citation>
    <scope>NUCLEOTIDE SEQUENCE [LARGE SCALE GENOMIC DNA]</scope>
    <source>
        <strain evidence="3">Sxm20200214</strain>
        <tissue evidence="3">Leaf</tissue>
    </source>
</reference>
<sequence length="302" mass="34597">MSSKKKQKRSQKSPLPLQYQFVSKTTAPPVPNRRSPPGVSDYPPPRQLFQDSEAQTQAASGPLHQPSPPPQSRRSETSATRRSLSSSQAQDSASTESPEAVEPTLSDEQTLTGSLIDFGLLWLALSLNNYLCFILTYSLFCFCVLRFGRDKGKLTRRITKTFTKKFDEAYYSWSVVPQNKRETIFVEFAKTHTWDQIHTGIVQKKFEAVCQQRMKDMVSVRRRSRVRPSWIHGELWEQMIAVRQHQTLGCLTGTDLVQTSTTPARSLSNKSNMKWLRNWADQLLLVKFSWRHIQEMMGPLSI</sequence>
<feature type="compositionally biased region" description="Low complexity" evidence="1">
    <location>
        <begin position="77"/>
        <end position="97"/>
    </location>
</feature>
<dbReference type="EMBL" id="JAAMPC010000016">
    <property type="protein sequence ID" value="KAG2251093.1"/>
    <property type="molecule type" value="Genomic_DNA"/>
</dbReference>
<protein>
    <submittedName>
        <fullName evidence="3">Uncharacterized protein</fullName>
    </submittedName>
</protein>
<evidence type="ECO:0000256" key="1">
    <source>
        <dbReference type="SAM" id="MobiDB-lite"/>
    </source>
</evidence>
<name>A0A8X7PIB4_BRACI</name>
<feature type="transmembrane region" description="Helical" evidence="2">
    <location>
        <begin position="120"/>
        <end position="147"/>
    </location>
</feature>
<feature type="compositionally biased region" description="Basic residues" evidence="1">
    <location>
        <begin position="1"/>
        <end position="11"/>
    </location>
</feature>
<proteinExistence type="predicted"/>
<keyword evidence="2" id="KW-1133">Transmembrane helix</keyword>
<comment type="caution">
    <text evidence="3">The sequence shown here is derived from an EMBL/GenBank/DDBJ whole genome shotgun (WGS) entry which is preliminary data.</text>
</comment>
<evidence type="ECO:0000256" key="2">
    <source>
        <dbReference type="SAM" id="Phobius"/>
    </source>
</evidence>
<keyword evidence="4" id="KW-1185">Reference proteome</keyword>
<dbReference type="AlphaFoldDB" id="A0A8X7PIB4"/>
<accession>A0A8X7PIB4</accession>
<feature type="region of interest" description="Disordered" evidence="1">
    <location>
        <begin position="1"/>
        <end position="106"/>
    </location>
</feature>
<keyword evidence="2" id="KW-0812">Transmembrane</keyword>
<gene>
    <name evidence="3" type="ORF">Bca52824_081229</name>
</gene>
<organism evidence="3 4">
    <name type="scientific">Brassica carinata</name>
    <name type="common">Ethiopian mustard</name>
    <name type="synonym">Abyssinian cabbage</name>
    <dbReference type="NCBI Taxonomy" id="52824"/>
    <lineage>
        <taxon>Eukaryota</taxon>
        <taxon>Viridiplantae</taxon>
        <taxon>Streptophyta</taxon>
        <taxon>Embryophyta</taxon>
        <taxon>Tracheophyta</taxon>
        <taxon>Spermatophyta</taxon>
        <taxon>Magnoliopsida</taxon>
        <taxon>eudicotyledons</taxon>
        <taxon>Gunneridae</taxon>
        <taxon>Pentapetalae</taxon>
        <taxon>rosids</taxon>
        <taxon>malvids</taxon>
        <taxon>Brassicales</taxon>
        <taxon>Brassicaceae</taxon>
        <taxon>Brassiceae</taxon>
        <taxon>Brassica</taxon>
    </lineage>
</organism>
<dbReference type="Proteomes" id="UP000886595">
    <property type="component" value="Unassembled WGS sequence"/>
</dbReference>
<evidence type="ECO:0000313" key="4">
    <source>
        <dbReference type="Proteomes" id="UP000886595"/>
    </source>
</evidence>
<dbReference type="OrthoDB" id="1111080at2759"/>
<feature type="compositionally biased region" description="Polar residues" evidence="1">
    <location>
        <begin position="49"/>
        <end position="59"/>
    </location>
</feature>
<keyword evidence="2" id="KW-0472">Membrane</keyword>
<evidence type="ECO:0000313" key="3">
    <source>
        <dbReference type="EMBL" id="KAG2251093.1"/>
    </source>
</evidence>